<dbReference type="Proteomes" id="UP000251795">
    <property type="component" value="Segment"/>
</dbReference>
<proteinExistence type="predicted"/>
<evidence type="ECO:0000313" key="2">
    <source>
        <dbReference type="Proteomes" id="UP000251795"/>
    </source>
</evidence>
<gene>
    <name evidence="1" type="ORF">Alexandra_7</name>
</gene>
<accession>A0A2Z4QE30</accession>
<dbReference type="EMBL" id="MH248138">
    <property type="protein sequence ID" value="AWY08289.1"/>
    <property type="molecule type" value="Genomic_DNA"/>
</dbReference>
<organism evidence="1 2">
    <name type="scientific">Erwinia phage vB_EamM_Alexandra</name>
    <dbReference type="NCBI Taxonomy" id="2201424"/>
    <lineage>
        <taxon>Viruses</taxon>
        <taxon>Duplodnaviria</taxon>
        <taxon>Heunggongvirae</taxon>
        <taxon>Uroviricota</taxon>
        <taxon>Caudoviricetes</taxon>
        <taxon>Alexandravirus</taxon>
        <taxon>Alexandravirus alexandra</taxon>
    </lineage>
</organism>
<evidence type="ECO:0000313" key="1">
    <source>
        <dbReference type="EMBL" id="AWY08289.1"/>
    </source>
</evidence>
<protein>
    <submittedName>
        <fullName evidence="1">Uncharacterized protein</fullName>
    </submittedName>
</protein>
<name>A0A2Z4QE30_9CAUD</name>
<keyword evidence="2" id="KW-1185">Reference proteome</keyword>
<reference evidence="1 2" key="1">
    <citation type="submission" date="2018-04" db="EMBL/GenBank/DDBJ databases">
        <authorList>
            <person name="Go L.Y."/>
            <person name="Mitchell J.A."/>
        </authorList>
    </citation>
    <scope>NUCLEOTIDE SEQUENCE [LARGE SCALE GENOMIC DNA]</scope>
</reference>
<sequence length="111" mass="12307">MYNVATCPIDGTEKVVVYRHPIFTDYGIGLKINRDGEMPVVECNIVTGTIDGQSKLETISDHTAPLEVQVWCFTCMLTLRESVNMQSLSLDALFPNNGGIVYYTPNQESTS</sequence>